<sequence>MPKTGPSSIGLRHRWSTRTYDKVDRDSILISEGSFREGLTGKDCNLIGSFRRLKFTERFNKSSGI</sequence>
<organism evidence="2">
    <name type="scientific">Leptosphaeria maculans (strain JN3 / isolate v23.1.3 / race Av1-4-5-6-7-8)</name>
    <name type="common">Blackleg fungus</name>
    <name type="synonym">Phoma lingam</name>
    <dbReference type="NCBI Taxonomy" id="985895"/>
    <lineage>
        <taxon>Eukaryota</taxon>
        <taxon>Fungi</taxon>
        <taxon>Dikarya</taxon>
        <taxon>Ascomycota</taxon>
        <taxon>Pezizomycotina</taxon>
        <taxon>Dothideomycetes</taxon>
        <taxon>Pleosporomycetidae</taxon>
        <taxon>Pleosporales</taxon>
        <taxon>Pleosporineae</taxon>
        <taxon>Leptosphaeriaceae</taxon>
        <taxon>Plenodomus</taxon>
        <taxon>Plenodomus lingam/Leptosphaeria maculans species complex</taxon>
    </lineage>
</organism>
<dbReference type="Proteomes" id="UP000002668">
    <property type="component" value="Genome"/>
</dbReference>
<dbReference type="EMBL" id="FP929072">
    <property type="protein sequence ID" value="CBX91369.1"/>
    <property type="molecule type" value="Genomic_DNA"/>
</dbReference>
<proteinExistence type="predicted"/>
<protein>
    <submittedName>
        <fullName evidence="1">Predicted protein</fullName>
    </submittedName>
</protein>
<dbReference type="VEuPathDB" id="FungiDB:LEMA_uP068770.1"/>
<dbReference type="InParanoid" id="E4ZJT4"/>
<keyword evidence="2" id="KW-1185">Reference proteome</keyword>
<dbReference type="AlphaFoldDB" id="E4ZJT4"/>
<name>E4ZJT4_LEPMJ</name>
<evidence type="ECO:0000313" key="1">
    <source>
        <dbReference type="EMBL" id="CBX91369.1"/>
    </source>
</evidence>
<reference evidence="2" key="1">
    <citation type="journal article" date="2011" name="Nat. Commun.">
        <title>Effector diversification within compartments of the Leptosphaeria maculans genome affected by Repeat-Induced Point mutations.</title>
        <authorList>
            <person name="Rouxel T."/>
            <person name="Grandaubert J."/>
            <person name="Hane J.K."/>
            <person name="Hoede C."/>
            <person name="van de Wouw A.P."/>
            <person name="Couloux A."/>
            <person name="Dominguez V."/>
            <person name="Anthouard V."/>
            <person name="Bally P."/>
            <person name="Bourras S."/>
            <person name="Cozijnsen A.J."/>
            <person name="Ciuffetti L.M."/>
            <person name="Degrave A."/>
            <person name="Dilmaghani A."/>
            <person name="Duret L."/>
            <person name="Fudal I."/>
            <person name="Goodwin S.B."/>
            <person name="Gout L."/>
            <person name="Glaser N."/>
            <person name="Linglin J."/>
            <person name="Kema G.H.J."/>
            <person name="Lapalu N."/>
            <person name="Lawrence C.B."/>
            <person name="May K."/>
            <person name="Meyer M."/>
            <person name="Ollivier B."/>
            <person name="Poulain J."/>
            <person name="Schoch C.L."/>
            <person name="Simon A."/>
            <person name="Spatafora J.W."/>
            <person name="Stachowiak A."/>
            <person name="Turgeon B.G."/>
            <person name="Tyler B.M."/>
            <person name="Vincent D."/>
            <person name="Weissenbach J."/>
            <person name="Amselem J."/>
            <person name="Quesneville H."/>
            <person name="Oliver R.P."/>
            <person name="Wincker P."/>
            <person name="Balesdent M.-H."/>
            <person name="Howlett B.J."/>
        </authorList>
    </citation>
    <scope>NUCLEOTIDE SEQUENCE [LARGE SCALE GENOMIC DNA]</scope>
    <source>
        <strain evidence="2">JN3 / isolate v23.1.3 / race Av1-4-5-6-7-8</strain>
    </source>
</reference>
<accession>E4ZJT4</accession>
<gene>
    <name evidence="1" type="ORF">LEMA_uP068770.1</name>
</gene>
<dbReference type="HOGENOM" id="CLU_2850124_0_0_1"/>
<evidence type="ECO:0000313" key="2">
    <source>
        <dbReference type="Proteomes" id="UP000002668"/>
    </source>
</evidence>